<organism evidence="3 4">
    <name type="scientific">Hansschlegelia zhihuaiae</name>
    <dbReference type="NCBI Taxonomy" id="405005"/>
    <lineage>
        <taxon>Bacteria</taxon>
        <taxon>Pseudomonadati</taxon>
        <taxon>Pseudomonadota</taxon>
        <taxon>Alphaproteobacteria</taxon>
        <taxon>Hyphomicrobiales</taxon>
        <taxon>Methylopilaceae</taxon>
        <taxon>Hansschlegelia</taxon>
    </lineage>
</organism>
<dbReference type="OrthoDB" id="8005957at2"/>
<keyword evidence="1" id="KW-0472">Membrane</keyword>
<protein>
    <submittedName>
        <fullName evidence="3">VWA domain-containing protein</fullName>
    </submittedName>
</protein>
<dbReference type="SMART" id="SM00327">
    <property type="entry name" value="VWA"/>
    <property type="match status" value="1"/>
</dbReference>
<sequence>MIDLFGLALLRPWWLLGLPVAVAVAFVAVKQSGGVGDWRRAVDAHLLDALAKRGGVVAGRGRGALVAAIACALIALALVGPATERSDALTFRNLDTVILALDLSRSVAESPEFRDAKIAALSTAEAAGARQVAVIAFAGDAYLVAPPTTDRKGLETTLFALDGQTVPDAGSAPTRALGLARQTLKEAGAVAGDVVLISDGGGIDEGTRGEARGLAANGHALHALFVTPKTPTDAPPGPKTAGRPELEALASLGGGASGAASDPKPVEDRMAARPAERLGPGSYASLVWFDYGRWLLLLAAFPALLLFRRGG</sequence>
<dbReference type="Proteomes" id="UP000289708">
    <property type="component" value="Unassembled WGS sequence"/>
</dbReference>
<dbReference type="Pfam" id="PF13519">
    <property type="entry name" value="VWA_2"/>
    <property type="match status" value="1"/>
</dbReference>
<dbReference type="SUPFAM" id="SSF53300">
    <property type="entry name" value="vWA-like"/>
    <property type="match status" value="1"/>
</dbReference>
<accession>A0A4Q0M4F0</accession>
<evidence type="ECO:0000313" key="3">
    <source>
        <dbReference type="EMBL" id="RXF67817.1"/>
    </source>
</evidence>
<reference evidence="3 4" key="1">
    <citation type="submission" date="2018-12" db="EMBL/GenBank/DDBJ databases">
        <title>bacterium Hansschlegelia zhihuaiae S113.</title>
        <authorList>
            <person name="He J."/>
        </authorList>
    </citation>
    <scope>NUCLEOTIDE SEQUENCE [LARGE SCALE GENOMIC DNA]</scope>
    <source>
        <strain evidence="3 4">S 113</strain>
    </source>
</reference>
<dbReference type="InterPro" id="IPR036465">
    <property type="entry name" value="vWFA_dom_sf"/>
</dbReference>
<evidence type="ECO:0000256" key="1">
    <source>
        <dbReference type="SAM" id="Phobius"/>
    </source>
</evidence>
<feature type="transmembrane region" description="Helical" evidence="1">
    <location>
        <begin position="12"/>
        <end position="29"/>
    </location>
</feature>
<keyword evidence="1" id="KW-1133">Transmembrane helix</keyword>
<dbReference type="Gene3D" id="3.40.50.410">
    <property type="entry name" value="von Willebrand factor, type A domain"/>
    <property type="match status" value="1"/>
</dbReference>
<comment type="caution">
    <text evidence="3">The sequence shown here is derived from an EMBL/GenBank/DDBJ whole genome shotgun (WGS) entry which is preliminary data.</text>
</comment>
<dbReference type="CDD" id="cd00198">
    <property type="entry name" value="vWFA"/>
    <property type="match status" value="1"/>
</dbReference>
<dbReference type="RefSeq" id="WP_128779377.1">
    <property type="nucleotide sequence ID" value="NZ_RYFI01000030.1"/>
</dbReference>
<dbReference type="AlphaFoldDB" id="A0A4Q0M4F0"/>
<name>A0A4Q0M4F0_9HYPH</name>
<keyword evidence="4" id="KW-1185">Reference proteome</keyword>
<dbReference type="InterPro" id="IPR002035">
    <property type="entry name" value="VWF_A"/>
</dbReference>
<proteinExistence type="predicted"/>
<evidence type="ECO:0000259" key="2">
    <source>
        <dbReference type="SMART" id="SM00327"/>
    </source>
</evidence>
<gene>
    <name evidence="3" type="ORF">EK403_20810</name>
</gene>
<feature type="domain" description="VWFA" evidence="2">
    <location>
        <begin position="93"/>
        <end position="271"/>
    </location>
</feature>
<dbReference type="EMBL" id="RYFI01000030">
    <property type="protein sequence ID" value="RXF67817.1"/>
    <property type="molecule type" value="Genomic_DNA"/>
</dbReference>
<keyword evidence="1" id="KW-0812">Transmembrane</keyword>
<evidence type="ECO:0000313" key="4">
    <source>
        <dbReference type="Proteomes" id="UP000289708"/>
    </source>
</evidence>
<feature type="transmembrane region" description="Helical" evidence="1">
    <location>
        <begin position="63"/>
        <end position="82"/>
    </location>
</feature>